<name>A0A6J4J4F4_9ACTN</name>
<feature type="compositionally biased region" description="Basic residues" evidence="1">
    <location>
        <begin position="51"/>
        <end position="63"/>
    </location>
</feature>
<protein>
    <submittedName>
        <fullName evidence="2">LSU ribosomal protein L28p @ LSU ribosomal protein L28p, zinc-dependent</fullName>
    </submittedName>
</protein>
<reference evidence="2" key="1">
    <citation type="submission" date="2020-02" db="EMBL/GenBank/DDBJ databases">
        <authorList>
            <person name="Meier V. D."/>
        </authorList>
    </citation>
    <scope>NUCLEOTIDE SEQUENCE</scope>
    <source>
        <strain evidence="2">AVDCRST_MAG52</strain>
    </source>
</reference>
<keyword evidence="2" id="KW-0687">Ribonucleoprotein</keyword>
<feature type="non-terminal residue" evidence="2">
    <location>
        <position position="63"/>
    </location>
</feature>
<evidence type="ECO:0000313" key="2">
    <source>
        <dbReference type="EMBL" id="CAA9270396.1"/>
    </source>
</evidence>
<feature type="region of interest" description="Disordered" evidence="1">
    <location>
        <begin position="24"/>
        <end position="63"/>
    </location>
</feature>
<dbReference type="GO" id="GO:0005840">
    <property type="term" value="C:ribosome"/>
    <property type="evidence" value="ECO:0007669"/>
    <property type="project" value="UniProtKB-KW"/>
</dbReference>
<organism evidence="2">
    <name type="scientific">uncultured Blastococcus sp</name>
    <dbReference type="NCBI Taxonomy" id="217144"/>
    <lineage>
        <taxon>Bacteria</taxon>
        <taxon>Bacillati</taxon>
        <taxon>Actinomycetota</taxon>
        <taxon>Actinomycetes</taxon>
        <taxon>Geodermatophilales</taxon>
        <taxon>Geodermatophilaceae</taxon>
        <taxon>Blastococcus</taxon>
        <taxon>environmental samples</taxon>
    </lineage>
</organism>
<proteinExistence type="predicted"/>
<dbReference type="AlphaFoldDB" id="A0A6J4J4F4"/>
<dbReference type="EMBL" id="CADCTN010000219">
    <property type="protein sequence ID" value="CAA9270396.1"/>
    <property type="molecule type" value="Genomic_DNA"/>
</dbReference>
<feature type="non-terminal residue" evidence="2">
    <location>
        <position position="1"/>
    </location>
</feature>
<sequence length="63" mass="7106">GCRVRCVWQGARFRYVGVALAPPHAAPLEPEHPVRAGADRPRQPSPDQRVHLVHPRRQGRARL</sequence>
<feature type="compositionally biased region" description="Basic and acidic residues" evidence="1">
    <location>
        <begin position="29"/>
        <end position="42"/>
    </location>
</feature>
<evidence type="ECO:0000256" key="1">
    <source>
        <dbReference type="SAM" id="MobiDB-lite"/>
    </source>
</evidence>
<keyword evidence="2" id="KW-0689">Ribosomal protein</keyword>
<gene>
    <name evidence="2" type="ORF">AVDCRST_MAG52-3199</name>
</gene>
<accession>A0A6J4J4F4</accession>